<protein>
    <recommendedName>
        <fullName evidence="4">Receptor ligand binding region domain-containing protein</fullName>
    </recommendedName>
</protein>
<evidence type="ECO:0000313" key="3">
    <source>
        <dbReference type="Proteomes" id="UP000005237"/>
    </source>
</evidence>
<feature type="signal peptide" evidence="1">
    <location>
        <begin position="1"/>
        <end position="17"/>
    </location>
</feature>
<evidence type="ECO:0008006" key="4">
    <source>
        <dbReference type="Google" id="ProtNLM"/>
    </source>
</evidence>
<feature type="chain" id="PRO_5035893361" description="Receptor ligand binding region domain-containing protein" evidence="1">
    <location>
        <begin position="18"/>
        <end position="87"/>
    </location>
</feature>
<name>A0A8R1EB76_CAEJA</name>
<accession>A0A8R1EB76</accession>
<evidence type="ECO:0000256" key="1">
    <source>
        <dbReference type="SAM" id="SignalP"/>
    </source>
</evidence>
<evidence type="ECO:0000313" key="2">
    <source>
        <dbReference type="EnsemblMetazoa" id="CJA31424.1"/>
    </source>
</evidence>
<dbReference type="Gene3D" id="3.40.50.2300">
    <property type="match status" value="1"/>
</dbReference>
<dbReference type="AlphaFoldDB" id="A0A8R1EB76"/>
<dbReference type="Proteomes" id="UP000005237">
    <property type="component" value="Unassembled WGS sequence"/>
</dbReference>
<reference evidence="3" key="1">
    <citation type="submission" date="2010-08" db="EMBL/GenBank/DDBJ databases">
        <authorList>
            <consortium name="Caenorhabditis japonica Sequencing Consortium"/>
            <person name="Wilson R.K."/>
        </authorList>
    </citation>
    <scope>NUCLEOTIDE SEQUENCE [LARGE SCALE GENOMIC DNA]</scope>
    <source>
        <strain evidence="3">DF5081</strain>
    </source>
</reference>
<dbReference type="EnsemblMetazoa" id="CJA31424.1">
    <property type="protein sequence ID" value="CJA31424.1"/>
    <property type="gene ID" value="WBGene00207271"/>
</dbReference>
<proteinExistence type="predicted"/>
<keyword evidence="1" id="KW-0732">Signal</keyword>
<organism evidence="2 3">
    <name type="scientific">Caenorhabditis japonica</name>
    <dbReference type="NCBI Taxonomy" id="281687"/>
    <lineage>
        <taxon>Eukaryota</taxon>
        <taxon>Metazoa</taxon>
        <taxon>Ecdysozoa</taxon>
        <taxon>Nematoda</taxon>
        <taxon>Chromadorea</taxon>
        <taxon>Rhabditida</taxon>
        <taxon>Rhabditina</taxon>
        <taxon>Rhabditomorpha</taxon>
        <taxon>Rhabditoidea</taxon>
        <taxon>Rhabditidae</taxon>
        <taxon>Peloderinae</taxon>
        <taxon>Caenorhabditis</taxon>
    </lineage>
</organism>
<keyword evidence="3" id="KW-1185">Reference proteome</keyword>
<sequence>MSIQWLLLLLAVAFGAGYEGGDELSCKRRRGGIPLPLGVFTVQKDGFPDALPAIRTALAHVHNRSCILQGYRLEMIVKETHVSVLSP</sequence>
<reference evidence="2" key="2">
    <citation type="submission" date="2022-06" db="UniProtKB">
        <authorList>
            <consortium name="EnsemblMetazoa"/>
        </authorList>
    </citation>
    <scope>IDENTIFICATION</scope>
    <source>
        <strain evidence="2">DF5081</strain>
    </source>
</reference>